<sequence>MGGNKLQKYLETLLVNDGVFSFDKQIQTFYLNTILIGFEHGESLKSKLSRNAILHGADLEYGTEENSLKSILIFDYILDRLTENSITE</sequence>
<gene>
    <name evidence="1" type="ORF">CN551_07450</name>
</gene>
<accession>A0AB36T8J6</accession>
<proteinExistence type="predicted"/>
<dbReference type="EMBL" id="NUAP01000018">
    <property type="protein sequence ID" value="PEN90163.1"/>
    <property type="molecule type" value="Genomic_DNA"/>
</dbReference>
<protein>
    <recommendedName>
        <fullName evidence="3">MAE-28990/MAE-18760-like HEPN domain-containing protein</fullName>
    </recommendedName>
</protein>
<reference evidence="1 2" key="1">
    <citation type="submission" date="2017-09" db="EMBL/GenBank/DDBJ databases">
        <title>Large-scale bioinformatics analysis of Bacillus genomes uncovers conserved roles of natural products in bacterial physiology.</title>
        <authorList>
            <consortium name="Agbiome Team Llc"/>
            <person name="Bleich R.M."/>
            <person name="Kirk G.J."/>
            <person name="Santa Maria K.C."/>
            <person name="Allen S.E."/>
            <person name="Farag S."/>
            <person name="Shank E.A."/>
            <person name="Bowers A."/>
        </authorList>
    </citation>
    <scope>NUCLEOTIDE SEQUENCE [LARGE SCALE GENOMIC DNA]</scope>
    <source>
        <strain evidence="1 2">AFS027629</strain>
    </source>
</reference>
<dbReference type="RefSeq" id="WP_097879291.1">
    <property type="nucleotide sequence ID" value="NZ_NUAP01000018.1"/>
</dbReference>
<organism evidence="1 2">
    <name type="scientific">Bacillus toyonensis</name>
    <dbReference type="NCBI Taxonomy" id="155322"/>
    <lineage>
        <taxon>Bacteria</taxon>
        <taxon>Bacillati</taxon>
        <taxon>Bacillota</taxon>
        <taxon>Bacilli</taxon>
        <taxon>Bacillales</taxon>
        <taxon>Bacillaceae</taxon>
        <taxon>Bacillus</taxon>
        <taxon>Bacillus cereus group</taxon>
    </lineage>
</organism>
<evidence type="ECO:0000313" key="2">
    <source>
        <dbReference type="Proteomes" id="UP000220078"/>
    </source>
</evidence>
<name>A0AB36T8J6_9BACI</name>
<comment type="caution">
    <text evidence="1">The sequence shown here is derived from an EMBL/GenBank/DDBJ whole genome shotgun (WGS) entry which is preliminary data.</text>
</comment>
<dbReference type="AlphaFoldDB" id="A0AB36T8J6"/>
<dbReference type="Proteomes" id="UP000220078">
    <property type="component" value="Unassembled WGS sequence"/>
</dbReference>
<evidence type="ECO:0000313" key="1">
    <source>
        <dbReference type="EMBL" id="PEN90163.1"/>
    </source>
</evidence>
<evidence type="ECO:0008006" key="3">
    <source>
        <dbReference type="Google" id="ProtNLM"/>
    </source>
</evidence>